<dbReference type="STRING" id="49390.A0A068V720"/>
<dbReference type="GO" id="GO:0022625">
    <property type="term" value="C:cytosolic large ribosomal subunit"/>
    <property type="evidence" value="ECO:0007669"/>
    <property type="project" value="TreeGrafter"/>
</dbReference>
<protein>
    <recommendedName>
        <fullName evidence="8">60S ribosomal protein L17</fullName>
    </recommendedName>
</protein>
<keyword evidence="5" id="KW-0472">Membrane</keyword>
<dbReference type="InterPro" id="IPR005721">
    <property type="entry name" value="Ribosomal_uL22_euk/arc"/>
</dbReference>
<dbReference type="Proteomes" id="UP000295252">
    <property type="component" value="Chromosome III"/>
</dbReference>
<keyword evidence="5" id="KW-0812">Transmembrane</keyword>
<dbReference type="PANTHER" id="PTHR11593:SF10">
    <property type="entry name" value="60S RIBOSOMAL PROTEIN L17"/>
    <property type="match status" value="1"/>
</dbReference>
<dbReference type="SUPFAM" id="SSF54843">
    <property type="entry name" value="Ribosomal protein L22"/>
    <property type="match status" value="1"/>
</dbReference>
<organism evidence="6 7">
    <name type="scientific">Coffea canephora</name>
    <name type="common">Robusta coffee</name>
    <dbReference type="NCBI Taxonomy" id="49390"/>
    <lineage>
        <taxon>Eukaryota</taxon>
        <taxon>Viridiplantae</taxon>
        <taxon>Streptophyta</taxon>
        <taxon>Embryophyta</taxon>
        <taxon>Tracheophyta</taxon>
        <taxon>Spermatophyta</taxon>
        <taxon>Magnoliopsida</taxon>
        <taxon>eudicotyledons</taxon>
        <taxon>Gunneridae</taxon>
        <taxon>Pentapetalae</taxon>
        <taxon>asterids</taxon>
        <taxon>lamiids</taxon>
        <taxon>Gentianales</taxon>
        <taxon>Rubiaceae</taxon>
        <taxon>Ixoroideae</taxon>
        <taxon>Gardenieae complex</taxon>
        <taxon>Bertiereae - Coffeeae clade</taxon>
        <taxon>Coffeeae</taxon>
        <taxon>Coffea</taxon>
    </lineage>
</organism>
<name>A0A068V720_COFCA</name>
<dbReference type="InterPro" id="IPR036394">
    <property type="entry name" value="Ribosomal_uL22_sf"/>
</dbReference>
<keyword evidence="3 4" id="KW-0687">Ribonucleoprotein</keyword>
<comment type="similarity">
    <text evidence="1 4">Belongs to the universal ribosomal protein uL22 family.</text>
</comment>
<gene>
    <name evidence="6" type="ORF">GSCOC_T00018033001</name>
</gene>
<dbReference type="AlphaFoldDB" id="A0A068V720"/>
<keyword evidence="5" id="KW-1133">Transmembrane helix</keyword>
<dbReference type="InterPro" id="IPR001063">
    <property type="entry name" value="Ribosomal_uL22"/>
</dbReference>
<feature type="transmembrane region" description="Helical" evidence="5">
    <location>
        <begin position="152"/>
        <end position="178"/>
    </location>
</feature>
<keyword evidence="7" id="KW-1185">Reference proteome</keyword>
<evidence type="ECO:0000256" key="3">
    <source>
        <dbReference type="ARBA" id="ARBA00023274"/>
    </source>
</evidence>
<proteinExistence type="inferred from homology"/>
<evidence type="ECO:0000313" key="7">
    <source>
        <dbReference type="Proteomes" id="UP000295252"/>
    </source>
</evidence>
<evidence type="ECO:0000256" key="5">
    <source>
        <dbReference type="SAM" id="Phobius"/>
    </source>
</evidence>
<dbReference type="Pfam" id="PF00237">
    <property type="entry name" value="Ribosomal_L22"/>
    <property type="match status" value="1"/>
</dbReference>
<evidence type="ECO:0000313" key="6">
    <source>
        <dbReference type="EMBL" id="CDP16264.1"/>
    </source>
</evidence>
<dbReference type="InParanoid" id="A0A068V720"/>
<evidence type="ECO:0008006" key="8">
    <source>
        <dbReference type="Google" id="ProtNLM"/>
    </source>
</evidence>
<keyword evidence="2 4" id="KW-0689">Ribosomal protein</keyword>
<sequence length="179" mass="20435">MVLLCYLGRWPVKSASFILDLLKNAESNAEVKGLDVDSLFISHIQVNQAHRNKDVAHIISCPWINPYISSPCHIELILSARAWSGGKGLLKIRPGLWFEPCWKSVKKEVIYIRIYIFFLSVISGVFLFVSKFFFLIFYSLNHSWPPANLGRLKLYVMVLSLAMAFVDSTVFIFFLGFAP</sequence>
<dbReference type="GO" id="GO:0003735">
    <property type="term" value="F:structural constituent of ribosome"/>
    <property type="evidence" value="ECO:0007669"/>
    <property type="project" value="InterPro"/>
</dbReference>
<reference evidence="7" key="1">
    <citation type="journal article" date="2014" name="Science">
        <title>The coffee genome provides insight into the convergent evolution of caffeine biosynthesis.</title>
        <authorList>
            <person name="Denoeud F."/>
            <person name="Carretero-Paulet L."/>
            <person name="Dereeper A."/>
            <person name="Droc G."/>
            <person name="Guyot R."/>
            <person name="Pietrella M."/>
            <person name="Zheng C."/>
            <person name="Alberti A."/>
            <person name="Anthony F."/>
            <person name="Aprea G."/>
            <person name="Aury J.M."/>
            <person name="Bento P."/>
            <person name="Bernard M."/>
            <person name="Bocs S."/>
            <person name="Campa C."/>
            <person name="Cenci A."/>
            <person name="Combes M.C."/>
            <person name="Crouzillat D."/>
            <person name="Da Silva C."/>
            <person name="Daddiego L."/>
            <person name="De Bellis F."/>
            <person name="Dussert S."/>
            <person name="Garsmeur O."/>
            <person name="Gayraud T."/>
            <person name="Guignon V."/>
            <person name="Jahn K."/>
            <person name="Jamilloux V."/>
            <person name="Joet T."/>
            <person name="Labadie K."/>
            <person name="Lan T."/>
            <person name="Leclercq J."/>
            <person name="Lepelley M."/>
            <person name="Leroy T."/>
            <person name="Li L.T."/>
            <person name="Librado P."/>
            <person name="Lopez L."/>
            <person name="Munoz A."/>
            <person name="Noel B."/>
            <person name="Pallavicini A."/>
            <person name="Perrotta G."/>
            <person name="Poncet V."/>
            <person name="Pot D."/>
            <person name="Priyono X."/>
            <person name="Rigoreau M."/>
            <person name="Rouard M."/>
            <person name="Rozas J."/>
            <person name="Tranchant-Dubreuil C."/>
            <person name="VanBuren R."/>
            <person name="Zhang Q."/>
            <person name="Andrade A.C."/>
            <person name="Argout X."/>
            <person name="Bertrand B."/>
            <person name="de Kochko A."/>
            <person name="Graziosi G."/>
            <person name="Henry R.J."/>
            <person name="Jayarama X."/>
            <person name="Ming R."/>
            <person name="Nagai C."/>
            <person name="Rounsley S."/>
            <person name="Sankoff D."/>
            <person name="Giuliano G."/>
            <person name="Albert V.A."/>
            <person name="Wincker P."/>
            <person name="Lashermes P."/>
        </authorList>
    </citation>
    <scope>NUCLEOTIDE SEQUENCE [LARGE SCALE GENOMIC DNA]</scope>
    <source>
        <strain evidence="7">cv. DH200-94</strain>
    </source>
</reference>
<evidence type="ECO:0000256" key="1">
    <source>
        <dbReference type="ARBA" id="ARBA00009451"/>
    </source>
</evidence>
<feature type="transmembrane region" description="Helical" evidence="5">
    <location>
        <begin position="114"/>
        <end position="140"/>
    </location>
</feature>
<dbReference type="PANTHER" id="PTHR11593">
    <property type="entry name" value="60S RIBOSOMAL PROTEIN L17"/>
    <property type="match status" value="1"/>
</dbReference>
<dbReference type="Gramene" id="CDP16264">
    <property type="protein sequence ID" value="CDP16264"/>
    <property type="gene ID" value="GSCOC_T00018033001"/>
</dbReference>
<dbReference type="GO" id="GO:0002181">
    <property type="term" value="P:cytoplasmic translation"/>
    <property type="evidence" value="ECO:0007669"/>
    <property type="project" value="TreeGrafter"/>
</dbReference>
<dbReference type="EMBL" id="HG739204">
    <property type="protein sequence ID" value="CDP16264.1"/>
    <property type="molecule type" value="Genomic_DNA"/>
</dbReference>
<accession>A0A068V720</accession>
<evidence type="ECO:0000256" key="4">
    <source>
        <dbReference type="RuleBase" id="RU004005"/>
    </source>
</evidence>
<evidence type="ECO:0000256" key="2">
    <source>
        <dbReference type="ARBA" id="ARBA00022980"/>
    </source>
</evidence>
<dbReference type="Gene3D" id="3.90.470.10">
    <property type="entry name" value="Ribosomal protein L22/L17"/>
    <property type="match status" value="1"/>
</dbReference>